<accession>A0A7D5HAU9</accession>
<dbReference type="EMBL" id="CP058601">
    <property type="protein sequence ID" value="QLG50955.1"/>
    <property type="molecule type" value="Genomic_DNA"/>
</dbReference>
<dbReference type="PANTHER" id="PTHR34512:SF30">
    <property type="entry name" value="OUTER MEMBRANE PROTEIN ASSEMBLY FACTOR BAMB"/>
    <property type="match status" value="1"/>
</dbReference>
<dbReference type="AlphaFoldDB" id="A0A7D5HAU9"/>
<protein>
    <submittedName>
        <fullName evidence="3">PQQ-binding-like beta-propeller repeat protein</fullName>
    </submittedName>
</protein>
<dbReference type="InterPro" id="IPR018391">
    <property type="entry name" value="PQQ_b-propeller_rpt"/>
</dbReference>
<gene>
    <name evidence="3" type="ORF">HYG82_20005</name>
</gene>
<dbReference type="KEGG" id="haly:HYG82_20005"/>
<dbReference type="SMART" id="SM00564">
    <property type="entry name" value="PQQ"/>
    <property type="match status" value="4"/>
</dbReference>
<dbReference type="InterPro" id="IPR002372">
    <property type="entry name" value="PQQ_rpt_dom"/>
</dbReference>
<feature type="domain" description="Pyrrolo-quinoline quinone repeat" evidence="2">
    <location>
        <begin position="132"/>
        <end position="247"/>
    </location>
</feature>
<dbReference type="Pfam" id="PF13360">
    <property type="entry name" value="PQQ_2"/>
    <property type="match status" value="1"/>
</dbReference>
<dbReference type="SUPFAM" id="SSF50998">
    <property type="entry name" value="Quinoprotein alcohol dehydrogenase-like"/>
    <property type="match status" value="1"/>
</dbReference>
<organism evidence="3 4">
    <name type="scientific">Natrinema halophilum</name>
    <dbReference type="NCBI Taxonomy" id="1699371"/>
    <lineage>
        <taxon>Archaea</taxon>
        <taxon>Methanobacteriati</taxon>
        <taxon>Methanobacteriota</taxon>
        <taxon>Stenosarchaea group</taxon>
        <taxon>Halobacteria</taxon>
        <taxon>Halobacteriales</taxon>
        <taxon>Natrialbaceae</taxon>
        <taxon>Natrinema</taxon>
    </lineage>
</organism>
<evidence type="ECO:0000313" key="4">
    <source>
        <dbReference type="Proteomes" id="UP000509241"/>
    </source>
</evidence>
<feature type="region of interest" description="Disordered" evidence="1">
    <location>
        <begin position="27"/>
        <end position="58"/>
    </location>
</feature>
<keyword evidence="4" id="KW-1185">Reference proteome</keyword>
<sequence>MSRCNRRGLLITGAGATIAGGVLTGGDSVSASSGERCEDSDGSEDPNALPETDRPAGWMSYRGNEANTSFFETGGEFDGDTLEVAWTADRGSDTVAVADDTIYIGTGDGIHARTVTDGSVKWESNDVCGSYPVVADETIYAGGDGEIVALDPSDGSRRWHRDLGAEFISAPTVAYGAIYVTVDGTLYALETDDGSSRWTRELYEWTDNTGSCDEPPFRTAAANELLYFAAIKMCFALDPMTGETVDRFGGDAAGNVRSVAANSNAIAIESTAFGETDITVYDSRTKEALFDRSGTHFALGDDIAVITGQSGAKAVDIESCETLHQWSGGGTRPVIVGETIYTYLSSDSGAETEPDSIVALDKTDGTEKWRFDMDRTDQTSQLAISEETIYLVGDETVMAIRETSHDGTTDDGTSDDDSGDGSKDSDGSDGSGDGSSDRGGSGGDSEDSDGTGGSGDDSKDSDGSGDSGTDSKESDGTGGNSNETEGSADDSGNDSGGGANQSGAPSETGSTGSFFGDVNPLGAITGLAVMAGGAALASRRLITNDNQGGDKRADDE</sequence>
<name>A0A7D5HAU9_9EURY</name>
<dbReference type="PANTHER" id="PTHR34512">
    <property type="entry name" value="CELL SURFACE PROTEIN"/>
    <property type="match status" value="1"/>
</dbReference>
<dbReference type="OrthoDB" id="169171at2157"/>
<evidence type="ECO:0000256" key="1">
    <source>
        <dbReference type="SAM" id="MobiDB-lite"/>
    </source>
</evidence>
<dbReference type="Gene3D" id="2.130.10.10">
    <property type="entry name" value="YVTN repeat-like/Quinoprotein amine dehydrogenase"/>
    <property type="match status" value="1"/>
</dbReference>
<dbReference type="InterPro" id="IPR011047">
    <property type="entry name" value="Quinoprotein_ADH-like_sf"/>
</dbReference>
<feature type="compositionally biased region" description="Gly residues" evidence="1">
    <location>
        <begin position="429"/>
        <end position="443"/>
    </location>
</feature>
<reference evidence="3 4" key="1">
    <citation type="submission" date="2020-07" db="EMBL/GenBank/DDBJ databases">
        <authorList>
            <person name="Cui H."/>
        </authorList>
    </citation>
    <scope>NUCLEOTIDE SEQUENCE [LARGE SCALE GENOMIC DNA]</scope>
    <source>
        <strain evidence="3 4">YPL8</strain>
    </source>
</reference>
<evidence type="ECO:0000313" key="3">
    <source>
        <dbReference type="EMBL" id="QLG50955.1"/>
    </source>
</evidence>
<dbReference type="Proteomes" id="UP000509241">
    <property type="component" value="Chromosome"/>
</dbReference>
<proteinExistence type="predicted"/>
<feature type="region of interest" description="Disordered" evidence="1">
    <location>
        <begin position="402"/>
        <end position="520"/>
    </location>
</feature>
<dbReference type="GeneID" id="56035626"/>
<dbReference type="RefSeq" id="WP_179263991.1">
    <property type="nucleotide sequence ID" value="NZ_CP058601.1"/>
</dbReference>
<dbReference type="InterPro" id="IPR015943">
    <property type="entry name" value="WD40/YVTN_repeat-like_dom_sf"/>
</dbReference>
<evidence type="ECO:0000259" key="2">
    <source>
        <dbReference type="Pfam" id="PF13360"/>
    </source>
</evidence>